<comment type="caution">
    <text evidence="1">The sequence shown here is derived from an EMBL/GenBank/DDBJ whole genome shotgun (WGS) entry which is preliminary data.</text>
</comment>
<sequence length="331" mass="37290">MPHYDDPREKDKRQRSDAYFKALSGPFNVLLPDGGHLLGAFSYEKRFEGHNTRAVIFEATSGDGNTQYRWVFNPEFFTPAVREQFELGMKHDPNYLKQFEVPKELPPVVSIDELEVLFVNACPDFTILQTGNLEPALASLELPIKIQLHAKLIARMNTALGKLPHLSLSSTGILSTKANFGNIHLANQALMEMLRDLAAGKNLISDHYVFHDPENRSIPKKPTLPAAISEDVLSSKISEFRSAASESTAKVLLSKMAPGRDSYSSMKLEQLKAHANPETVMRMEAEKTFTDEEQAVFLRWCARGLTFDEAAWKLELLAENKNYFSPNHEPR</sequence>
<evidence type="ECO:0000313" key="1">
    <source>
        <dbReference type="EMBL" id="MBB4867618.1"/>
    </source>
</evidence>
<name>A0A7W7KSN6_PSENT</name>
<dbReference type="RefSeq" id="WP_184597338.1">
    <property type="nucleotide sequence ID" value="NZ_JACHLI010000043.1"/>
</dbReference>
<evidence type="ECO:0000313" key="2">
    <source>
        <dbReference type="Proteomes" id="UP000566995"/>
    </source>
</evidence>
<gene>
    <name evidence="1" type="ORF">HNP46_006532</name>
</gene>
<dbReference type="EMBL" id="JACHLI010000043">
    <property type="protein sequence ID" value="MBB4867618.1"/>
    <property type="molecule type" value="Genomic_DNA"/>
</dbReference>
<proteinExistence type="predicted"/>
<protein>
    <submittedName>
        <fullName evidence="1">Uncharacterized protein</fullName>
    </submittedName>
</protein>
<dbReference type="Proteomes" id="UP000566995">
    <property type="component" value="Unassembled WGS sequence"/>
</dbReference>
<organism evidence="1 2">
    <name type="scientific">Pseudomonas nitroreducens</name>
    <dbReference type="NCBI Taxonomy" id="46680"/>
    <lineage>
        <taxon>Bacteria</taxon>
        <taxon>Pseudomonadati</taxon>
        <taxon>Pseudomonadota</taxon>
        <taxon>Gammaproteobacteria</taxon>
        <taxon>Pseudomonadales</taxon>
        <taxon>Pseudomonadaceae</taxon>
        <taxon>Pseudomonas</taxon>
    </lineage>
</organism>
<reference evidence="1 2" key="1">
    <citation type="submission" date="2020-08" db="EMBL/GenBank/DDBJ databases">
        <title>Functional genomics of gut bacteria from endangered species of beetles.</title>
        <authorList>
            <person name="Carlos-Shanley C."/>
        </authorList>
    </citation>
    <scope>NUCLEOTIDE SEQUENCE [LARGE SCALE GENOMIC DNA]</scope>
    <source>
        <strain evidence="1 2">S00179</strain>
    </source>
</reference>
<accession>A0A7W7KSN6</accession>
<dbReference type="AlphaFoldDB" id="A0A7W7KSN6"/>